<dbReference type="Gene3D" id="3.90.550.10">
    <property type="entry name" value="Spore Coat Polysaccharide Biosynthesis Protein SpsA, Chain A"/>
    <property type="match status" value="1"/>
</dbReference>
<evidence type="ECO:0000259" key="9">
    <source>
        <dbReference type="Pfam" id="PF00483"/>
    </source>
</evidence>
<dbReference type="Proteomes" id="UP000226592">
    <property type="component" value="Unassembled WGS sequence"/>
</dbReference>
<keyword evidence="5" id="KW-0548">Nucleotidyltransferase</keyword>
<evidence type="ECO:0000256" key="6">
    <source>
        <dbReference type="ARBA" id="ARBA00022723"/>
    </source>
</evidence>
<feature type="domain" description="Nucleotidyl transferase" evidence="9">
    <location>
        <begin position="5"/>
        <end position="238"/>
    </location>
</feature>
<keyword evidence="4" id="KW-0808">Transferase</keyword>
<dbReference type="InterPro" id="IPR029044">
    <property type="entry name" value="Nucleotide-diphossugar_trans"/>
</dbReference>
<dbReference type="GO" id="GO:0046872">
    <property type="term" value="F:metal ion binding"/>
    <property type="evidence" value="ECO:0007669"/>
    <property type="project" value="UniProtKB-KW"/>
</dbReference>
<keyword evidence="7" id="KW-0460">Magnesium</keyword>
<dbReference type="SUPFAM" id="SSF53448">
    <property type="entry name" value="Nucleotide-diphospho-sugar transferases"/>
    <property type="match status" value="1"/>
</dbReference>
<dbReference type="EC" id="2.7.7.24" evidence="3"/>
<evidence type="ECO:0000313" key="10">
    <source>
        <dbReference type="EMBL" id="MAG21765.1"/>
    </source>
</evidence>
<evidence type="ECO:0000256" key="7">
    <source>
        <dbReference type="ARBA" id="ARBA00022842"/>
    </source>
</evidence>
<evidence type="ECO:0000256" key="2">
    <source>
        <dbReference type="ARBA" id="ARBA00010480"/>
    </source>
</evidence>
<dbReference type="InterPro" id="IPR005907">
    <property type="entry name" value="G1P_thy_trans_s"/>
</dbReference>
<reference evidence="11" key="1">
    <citation type="submission" date="2017-09" db="EMBL/GenBank/DDBJ databases">
        <title>The Reconstruction of 2,631 Draft Metagenome-Assembled Genomes from the Global Oceans.</title>
        <authorList>
            <person name="Tully B.J."/>
            <person name="Graham E.D."/>
            <person name="Heidelberg J.F."/>
        </authorList>
    </citation>
    <scope>NUCLEOTIDE SEQUENCE [LARGE SCALE GENOMIC DNA]</scope>
</reference>
<comment type="cofactor">
    <cofactor evidence="1">
        <name>Mg(2+)</name>
        <dbReference type="ChEBI" id="CHEBI:18420"/>
    </cofactor>
</comment>
<comment type="caution">
    <text evidence="10">The sequence shown here is derived from an EMBL/GenBank/DDBJ whole genome shotgun (WGS) entry which is preliminary data.</text>
</comment>
<gene>
    <name evidence="10" type="ORF">CL943_00470</name>
</gene>
<organism evidence="10 11">
    <name type="scientific">Candidatus Iainarchaeum sp</name>
    <dbReference type="NCBI Taxonomy" id="3101447"/>
    <lineage>
        <taxon>Archaea</taxon>
        <taxon>Candidatus Iainarchaeota</taxon>
        <taxon>Candidatus Iainarchaeia</taxon>
        <taxon>Candidatus Iainarchaeales</taxon>
        <taxon>Candidatus Iainarchaeaceae</taxon>
        <taxon>Candidatus Iainarchaeum</taxon>
    </lineage>
</organism>
<evidence type="ECO:0000256" key="8">
    <source>
        <dbReference type="ARBA" id="ARBA00049336"/>
    </source>
</evidence>
<keyword evidence="10" id="KW-0946">Virion</keyword>
<keyword evidence="6" id="KW-0479">Metal-binding</keyword>
<comment type="catalytic activity">
    <reaction evidence="8">
        <text>dTTP + alpha-D-glucose 1-phosphate + H(+) = dTDP-alpha-D-glucose + diphosphate</text>
        <dbReference type="Rhea" id="RHEA:15225"/>
        <dbReference type="ChEBI" id="CHEBI:15378"/>
        <dbReference type="ChEBI" id="CHEBI:33019"/>
        <dbReference type="ChEBI" id="CHEBI:37568"/>
        <dbReference type="ChEBI" id="CHEBI:57477"/>
        <dbReference type="ChEBI" id="CHEBI:58601"/>
        <dbReference type="EC" id="2.7.7.24"/>
    </reaction>
</comment>
<dbReference type="AlphaFoldDB" id="A0A2D6M012"/>
<dbReference type="PANTHER" id="PTHR43532">
    <property type="entry name" value="GLUCOSE-1-PHOSPHATE THYMIDYLYLTRANSFERASE"/>
    <property type="match status" value="1"/>
</dbReference>
<protein>
    <recommendedName>
        <fullName evidence="3">glucose-1-phosphate thymidylyltransferase</fullName>
        <ecNumber evidence="3">2.7.7.24</ecNumber>
    </recommendedName>
</protein>
<name>A0A2D6M012_9ARCH</name>
<accession>A0A2D6M012</accession>
<sequence length="244" mass="27106">MVLRGVILAGGTGSRLLPLTKATNKHLLPIYNKPMIYYPIEMLKSAGIKDILIITGTYHAGDIFSHLGSGKDFGVKFTYRVQDEAGGIPSAIVLAEDFVGDDKFISINGDNIIFESLKGFAEEFEKNSHEMQILLYKGTEDEAKKSGVAVCDGNVVKEVVEKPPQPPSNNIIIGVYFLSPSCFEVIRNVKPSKRGETEITDVQRHYLEKDSLRAEFLKDKWLDAGDFDDLLHANNETKKLEGQK</sequence>
<proteinExistence type="inferred from homology"/>
<dbReference type="EMBL" id="NZBU01000002">
    <property type="protein sequence ID" value="MAG21765.1"/>
    <property type="molecule type" value="Genomic_DNA"/>
</dbReference>
<evidence type="ECO:0000256" key="3">
    <source>
        <dbReference type="ARBA" id="ARBA00012461"/>
    </source>
</evidence>
<dbReference type="GO" id="GO:0008879">
    <property type="term" value="F:glucose-1-phosphate thymidylyltransferase activity"/>
    <property type="evidence" value="ECO:0007669"/>
    <property type="project" value="UniProtKB-EC"/>
</dbReference>
<keyword evidence="10" id="KW-0167">Capsid protein</keyword>
<dbReference type="Pfam" id="PF00483">
    <property type="entry name" value="NTP_transferase"/>
    <property type="match status" value="1"/>
</dbReference>
<evidence type="ECO:0000256" key="1">
    <source>
        <dbReference type="ARBA" id="ARBA00001946"/>
    </source>
</evidence>
<evidence type="ECO:0000313" key="11">
    <source>
        <dbReference type="Proteomes" id="UP000226592"/>
    </source>
</evidence>
<comment type="similarity">
    <text evidence="2">Belongs to the glucose-1-phosphate thymidylyltransferase family.</text>
</comment>
<dbReference type="PANTHER" id="PTHR43532:SF1">
    <property type="entry name" value="GLUCOSE-1-PHOSPHATE THYMIDYLYLTRANSFERASE 1"/>
    <property type="match status" value="1"/>
</dbReference>
<dbReference type="InterPro" id="IPR005835">
    <property type="entry name" value="NTP_transferase_dom"/>
</dbReference>
<evidence type="ECO:0000256" key="4">
    <source>
        <dbReference type="ARBA" id="ARBA00022679"/>
    </source>
</evidence>
<evidence type="ECO:0000256" key="5">
    <source>
        <dbReference type="ARBA" id="ARBA00022695"/>
    </source>
</evidence>